<gene>
    <name evidence="2" type="ORF">PYCCODRAFT_1369239</name>
</gene>
<feature type="region of interest" description="Disordered" evidence="1">
    <location>
        <begin position="23"/>
        <end position="49"/>
    </location>
</feature>
<accession>A0A1Y2ING7</accession>
<dbReference type="AlphaFoldDB" id="A0A1Y2ING7"/>
<sequence length="152" mass="16799">MPLSVSNVANLFVKMRRHRARAKAHHIESASGDAPQTHPGLDASGAASPERIPLERNETFVCRDGVDATKLLRAVRGALYEKAQTFGANVLVDERWTCTICGPRHRSDGTFRVYIHYSANAARSDRRDPQRPVALDKARGVPGLMTIVNRLD</sequence>
<evidence type="ECO:0000313" key="2">
    <source>
        <dbReference type="EMBL" id="OSD01512.1"/>
    </source>
</evidence>
<proteinExistence type="predicted"/>
<reference evidence="2 3" key="1">
    <citation type="journal article" date="2015" name="Biotechnol. Biofuels">
        <title>Enhanced degradation of softwood versus hardwood by the white-rot fungus Pycnoporus coccineus.</title>
        <authorList>
            <person name="Couturier M."/>
            <person name="Navarro D."/>
            <person name="Chevret D."/>
            <person name="Henrissat B."/>
            <person name="Piumi F."/>
            <person name="Ruiz-Duenas F.J."/>
            <person name="Martinez A.T."/>
            <person name="Grigoriev I.V."/>
            <person name="Riley R."/>
            <person name="Lipzen A."/>
            <person name="Berrin J.G."/>
            <person name="Master E.R."/>
            <person name="Rosso M.N."/>
        </authorList>
    </citation>
    <scope>NUCLEOTIDE SEQUENCE [LARGE SCALE GENOMIC DNA]</scope>
    <source>
        <strain evidence="2 3">BRFM310</strain>
    </source>
</reference>
<dbReference type="Proteomes" id="UP000193067">
    <property type="component" value="Unassembled WGS sequence"/>
</dbReference>
<keyword evidence="3" id="KW-1185">Reference proteome</keyword>
<organism evidence="2 3">
    <name type="scientific">Trametes coccinea (strain BRFM310)</name>
    <name type="common">Pycnoporus coccineus</name>
    <dbReference type="NCBI Taxonomy" id="1353009"/>
    <lineage>
        <taxon>Eukaryota</taxon>
        <taxon>Fungi</taxon>
        <taxon>Dikarya</taxon>
        <taxon>Basidiomycota</taxon>
        <taxon>Agaricomycotina</taxon>
        <taxon>Agaricomycetes</taxon>
        <taxon>Polyporales</taxon>
        <taxon>Polyporaceae</taxon>
        <taxon>Trametes</taxon>
    </lineage>
</organism>
<dbReference type="EMBL" id="KZ084111">
    <property type="protein sequence ID" value="OSD01512.1"/>
    <property type="molecule type" value="Genomic_DNA"/>
</dbReference>
<evidence type="ECO:0000313" key="3">
    <source>
        <dbReference type="Proteomes" id="UP000193067"/>
    </source>
</evidence>
<name>A0A1Y2ING7_TRAC3</name>
<protein>
    <submittedName>
        <fullName evidence="2">Uncharacterized protein</fullName>
    </submittedName>
</protein>
<dbReference type="OrthoDB" id="3261081at2759"/>
<dbReference type="STRING" id="1353009.A0A1Y2ING7"/>
<evidence type="ECO:0000256" key="1">
    <source>
        <dbReference type="SAM" id="MobiDB-lite"/>
    </source>
</evidence>